<evidence type="ECO:0000256" key="3">
    <source>
        <dbReference type="ARBA" id="ARBA00023187"/>
    </source>
</evidence>
<dbReference type="RefSeq" id="XP_067714292.1">
    <property type="nucleotide sequence ID" value="XM_067858191.1"/>
</dbReference>
<evidence type="ECO:0000256" key="1">
    <source>
        <dbReference type="ARBA" id="ARBA00006644"/>
    </source>
</evidence>
<dbReference type="Pfam" id="PF04889">
    <property type="entry name" value="Cwf_Cwc_15"/>
    <property type="match status" value="1"/>
</dbReference>
<keyword evidence="6" id="KW-1185">Reference proteome</keyword>
<organism evidence="5 6">
    <name type="scientific">Babesia caballi</name>
    <dbReference type="NCBI Taxonomy" id="5871"/>
    <lineage>
        <taxon>Eukaryota</taxon>
        <taxon>Sar</taxon>
        <taxon>Alveolata</taxon>
        <taxon>Apicomplexa</taxon>
        <taxon>Aconoidasida</taxon>
        <taxon>Piroplasmida</taxon>
        <taxon>Babesiidae</taxon>
        <taxon>Babesia</taxon>
    </lineage>
</organism>
<keyword evidence="2" id="KW-0507">mRNA processing</keyword>
<proteinExistence type="inferred from homology"/>
<evidence type="ECO:0000313" key="6">
    <source>
        <dbReference type="Proteomes" id="UP001497744"/>
    </source>
</evidence>
<dbReference type="AlphaFoldDB" id="A0AAV4LR64"/>
<gene>
    <name evidence="5" type="ORF">BcabD6B2_16580</name>
</gene>
<reference evidence="5 6" key="1">
    <citation type="submission" date="2021-06" db="EMBL/GenBank/DDBJ databases">
        <title>Genome sequence of Babesia caballi.</title>
        <authorList>
            <person name="Yamagishi J."/>
            <person name="Kidaka T."/>
            <person name="Ochi A."/>
        </authorList>
    </citation>
    <scope>NUCLEOTIDE SEQUENCE [LARGE SCALE GENOMIC DNA]</scope>
    <source>
        <strain evidence="5">USDA-D6B2</strain>
    </source>
</reference>
<sequence>MSTAHRPTWHTAIGRSPGANFGTLKVSSRDQPSHMELKRRAPVAPADGELKAQKTSEYQRVLRERLENSESAHRAKGELEERIGVTRNFLSLEDAVKLLNQDVNAFPEDSDDHAAGEPAGDDASDSDDDEAMLLRELEKIKSEKEEARQRELQESLQSPAERERILSQNPLLAKSAPVRRWDEDVVFKNPIREVKGKKDALPFLEVAPVGLHFAFRACAACRTPTPQPTELDDVVVVVRLRADEPALEVRVDHAGRLRRLGPVADRPAADLVGAAGEVVNEVEAVVPARDDLVDLAGRAVLVLQVRRARLLRVERLQRLLELGAVGDDRAGVVVGHPLCDFGQPLVLLPHEVLLAQVNEVDHGLRRQEVVLVEDRHLRRLPAGLRDPLVLLQHLLRLGHRVQLLLLRLDLLVALVHLVDLDQRLGALVQVLQNQLLVDGLEVVDGVDLAVGVDDFIIFKPSHLHIVTIRTLYIHY</sequence>
<dbReference type="GO" id="GO:0045292">
    <property type="term" value="P:mRNA cis splicing, via spliceosome"/>
    <property type="evidence" value="ECO:0007669"/>
    <property type="project" value="TreeGrafter"/>
</dbReference>
<accession>A0AAV4LR64</accession>
<dbReference type="GO" id="GO:0003723">
    <property type="term" value="F:RNA binding"/>
    <property type="evidence" value="ECO:0007669"/>
    <property type="project" value="TreeGrafter"/>
</dbReference>
<keyword evidence="3" id="KW-0508">mRNA splicing</keyword>
<name>A0AAV4LR64_BABCB</name>
<dbReference type="InterPro" id="IPR006973">
    <property type="entry name" value="Cwf_Cwc_15"/>
</dbReference>
<feature type="compositionally biased region" description="Basic and acidic residues" evidence="4">
    <location>
        <begin position="27"/>
        <end position="39"/>
    </location>
</feature>
<feature type="region of interest" description="Disordered" evidence="4">
    <location>
        <begin position="106"/>
        <end position="128"/>
    </location>
</feature>
<dbReference type="GO" id="GO:0071013">
    <property type="term" value="C:catalytic step 2 spliceosome"/>
    <property type="evidence" value="ECO:0007669"/>
    <property type="project" value="TreeGrafter"/>
</dbReference>
<feature type="region of interest" description="Disordered" evidence="4">
    <location>
        <begin position="143"/>
        <end position="163"/>
    </location>
</feature>
<protein>
    <submittedName>
        <fullName evidence="5">Protein CWC15-like protein</fullName>
    </submittedName>
</protein>
<evidence type="ECO:0000313" key="5">
    <source>
        <dbReference type="EMBL" id="GIX62223.1"/>
    </source>
</evidence>
<evidence type="ECO:0000256" key="2">
    <source>
        <dbReference type="ARBA" id="ARBA00022664"/>
    </source>
</evidence>
<feature type="compositionally biased region" description="Basic and acidic residues" evidence="4">
    <location>
        <begin position="143"/>
        <end position="153"/>
    </location>
</feature>
<dbReference type="Proteomes" id="UP001497744">
    <property type="component" value="Unassembled WGS sequence"/>
</dbReference>
<comment type="caution">
    <text evidence="5">The sequence shown here is derived from an EMBL/GenBank/DDBJ whole genome shotgun (WGS) entry which is preliminary data.</text>
</comment>
<evidence type="ECO:0000256" key="4">
    <source>
        <dbReference type="SAM" id="MobiDB-lite"/>
    </source>
</evidence>
<dbReference type="EMBL" id="BPLF01000001">
    <property type="protein sequence ID" value="GIX62223.1"/>
    <property type="molecule type" value="Genomic_DNA"/>
</dbReference>
<dbReference type="GeneID" id="94193704"/>
<feature type="compositionally biased region" description="Acidic residues" evidence="4">
    <location>
        <begin position="119"/>
        <end position="128"/>
    </location>
</feature>
<comment type="similarity">
    <text evidence="1">Belongs to the CWC15 family.</text>
</comment>
<dbReference type="PANTHER" id="PTHR12718">
    <property type="entry name" value="CELL CYCLE CONTROL PROTEIN CWF15"/>
    <property type="match status" value="1"/>
</dbReference>
<feature type="region of interest" description="Disordered" evidence="4">
    <location>
        <begin position="1"/>
        <end position="56"/>
    </location>
</feature>
<dbReference type="PANTHER" id="PTHR12718:SF2">
    <property type="entry name" value="SPLICEOSOME-ASSOCIATED PROTEIN CWC15 HOMOLOG"/>
    <property type="match status" value="1"/>
</dbReference>